<comment type="caution">
    <text evidence="7">The sequence shown here is derived from an EMBL/GenBank/DDBJ whole genome shotgun (WGS) entry which is preliminary data.</text>
</comment>
<feature type="transmembrane region" description="Helical" evidence="5">
    <location>
        <begin position="368"/>
        <end position="388"/>
    </location>
</feature>
<dbReference type="InterPro" id="IPR020846">
    <property type="entry name" value="MFS_dom"/>
</dbReference>
<feature type="transmembrane region" description="Helical" evidence="5">
    <location>
        <begin position="295"/>
        <end position="315"/>
    </location>
</feature>
<name>A0A4S3JRR5_9EURO</name>
<proteinExistence type="predicted"/>
<protein>
    <recommendedName>
        <fullName evidence="6">Major facilitator superfamily (MFS) profile domain-containing protein</fullName>
    </recommendedName>
</protein>
<evidence type="ECO:0000256" key="3">
    <source>
        <dbReference type="ARBA" id="ARBA00022989"/>
    </source>
</evidence>
<dbReference type="PANTHER" id="PTHR23502">
    <property type="entry name" value="MAJOR FACILITATOR SUPERFAMILY"/>
    <property type="match status" value="1"/>
</dbReference>
<gene>
    <name evidence="7" type="ORF">EYZ11_002011</name>
</gene>
<dbReference type="Gene3D" id="1.20.1720.10">
    <property type="entry name" value="Multidrug resistance protein D"/>
    <property type="match status" value="1"/>
</dbReference>
<dbReference type="PROSITE" id="PS50850">
    <property type="entry name" value="MFS"/>
    <property type="match status" value="1"/>
</dbReference>
<dbReference type="Pfam" id="PF07690">
    <property type="entry name" value="MFS_1"/>
    <property type="match status" value="1"/>
</dbReference>
<evidence type="ECO:0000256" key="5">
    <source>
        <dbReference type="SAM" id="Phobius"/>
    </source>
</evidence>
<evidence type="ECO:0000259" key="6">
    <source>
        <dbReference type="PROSITE" id="PS50850"/>
    </source>
</evidence>
<keyword evidence="3 5" id="KW-1133">Transmembrane helix</keyword>
<dbReference type="EMBL" id="SOSA01000042">
    <property type="protein sequence ID" value="THC98503.1"/>
    <property type="molecule type" value="Genomic_DNA"/>
</dbReference>
<dbReference type="Proteomes" id="UP000308092">
    <property type="component" value="Unassembled WGS sequence"/>
</dbReference>
<dbReference type="GO" id="GO:0022857">
    <property type="term" value="F:transmembrane transporter activity"/>
    <property type="evidence" value="ECO:0007669"/>
    <property type="project" value="InterPro"/>
</dbReference>
<dbReference type="AlphaFoldDB" id="A0A4S3JRR5"/>
<evidence type="ECO:0000256" key="2">
    <source>
        <dbReference type="ARBA" id="ARBA00022692"/>
    </source>
</evidence>
<feature type="transmembrane region" description="Helical" evidence="5">
    <location>
        <begin position="178"/>
        <end position="201"/>
    </location>
</feature>
<feature type="transmembrane region" description="Helical" evidence="5">
    <location>
        <begin position="395"/>
        <end position="418"/>
    </location>
</feature>
<evidence type="ECO:0000313" key="7">
    <source>
        <dbReference type="EMBL" id="THC98503.1"/>
    </source>
</evidence>
<dbReference type="VEuPathDB" id="FungiDB:EYZ11_002011"/>
<dbReference type="InterPro" id="IPR036259">
    <property type="entry name" value="MFS_trans_sf"/>
</dbReference>
<feature type="transmembrane region" description="Helical" evidence="5">
    <location>
        <begin position="336"/>
        <end position="356"/>
    </location>
</feature>
<dbReference type="InterPro" id="IPR011701">
    <property type="entry name" value="MFS"/>
</dbReference>
<dbReference type="CDD" id="cd17323">
    <property type="entry name" value="MFS_Tpo1_MDR_like"/>
    <property type="match status" value="1"/>
</dbReference>
<evidence type="ECO:0000256" key="1">
    <source>
        <dbReference type="ARBA" id="ARBA00004141"/>
    </source>
</evidence>
<comment type="subcellular location">
    <subcellularLocation>
        <location evidence="1">Membrane</location>
        <topology evidence="1">Multi-pass membrane protein</topology>
    </subcellularLocation>
</comment>
<evidence type="ECO:0000256" key="4">
    <source>
        <dbReference type="ARBA" id="ARBA00023136"/>
    </source>
</evidence>
<dbReference type="GO" id="GO:0016020">
    <property type="term" value="C:membrane"/>
    <property type="evidence" value="ECO:0007669"/>
    <property type="project" value="UniProtKB-SubCell"/>
</dbReference>
<feature type="transmembrane region" description="Helical" evidence="5">
    <location>
        <begin position="144"/>
        <end position="166"/>
    </location>
</feature>
<feature type="transmembrane region" description="Helical" evidence="5">
    <location>
        <begin position="91"/>
        <end position="110"/>
    </location>
</feature>
<feature type="transmembrane region" description="Helical" evidence="5">
    <location>
        <begin position="248"/>
        <end position="275"/>
    </location>
</feature>
<keyword evidence="2 5" id="KW-0812">Transmembrane</keyword>
<feature type="transmembrane region" description="Helical" evidence="5">
    <location>
        <begin position="52"/>
        <end position="71"/>
    </location>
</feature>
<accession>A0A4S3JRR5</accession>
<dbReference type="SUPFAM" id="SSF103473">
    <property type="entry name" value="MFS general substrate transporter"/>
    <property type="match status" value="1"/>
</dbReference>
<reference evidence="7 8" key="1">
    <citation type="submission" date="2019-03" db="EMBL/GenBank/DDBJ databases">
        <title>The genome sequence of a newly discovered highly antifungal drug resistant Aspergillus species, Aspergillus tanneri NIH 1004.</title>
        <authorList>
            <person name="Mounaud S."/>
            <person name="Singh I."/>
            <person name="Joardar V."/>
            <person name="Pakala S."/>
            <person name="Pakala S."/>
            <person name="Venepally P."/>
            <person name="Hoover J."/>
            <person name="Nierman W."/>
            <person name="Chung J."/>
            <person name="Losada L."/>
        </authorList>
    </citation>
    <scope>NUCLEOTIDE SEQUENCE [LARGE SCALE GENOMIC DNA]</scope>
    <source>
        <strain evidence="7 8">NIH1004</strain>
    </source>
</reference>
<keyword evidence="4 5" id="KW-0472">Membrane</keyword>
<keyword evidence="8" id="KW-1185">Reference proteome</keyword>
<dbReference type="PANTHER" id="PTHR23502:SF60">
    <property type="entry name" value="MAJOR FACILITATOR SUPERFAMILY (MFS) PROFILE DOMAIN-CONTAINING PROTEIN-RELATED"/>
    <property type="match status" value="1"/>
</dbReference>
<evidence type="ECO:0000313" key="8">
    <source>
        <dbReference type="Proteomes" id="UP000308092"/>
    </source>
</evidence>
<sequence>MTSTSEVRPMVDKLQITGESKVTSGTAASFQTDSLDDHIDPKKWPLRRKWKAMLGISSFVLMSPLSSTIVAPSLPSIARDLSISQPAEQSMVLSIFVLPYAFGPLIAGPLSEMYGRVRVIQSWNLLYLVFNTACGAAPSKSAMLAFRFLAGFFGSATLGIGGGTLSDLFTAEERGKAVAIYSVIPLLSPVIGPIVGGFIAQHISWHWAFYIASLLDVIIQILGIYFLEETEALKGLRSRLRTNLGRAALLLTTQPIVQVFALYNAFLYGIIYILYTIFPDLYTEVYHESEGIVGLHYLSMGVGMTIAAQGFTYVNDRIFASLKTRYSGVRLPEFRVPPMGPATLLLAGGLFWYGWSAQYKLHWIMPDIGSGLFCIGAVVCGISANAYIIDTYGKFSASALAAVGTLRSLTAFGFPLFAPYM</sequence>
<dbReference type="STRING" id="1220188.A0A4S3JRR5"/>
<organism evidence="7 8">
    <name type="scientific">Aspergillus tanneri</name>
    <dbReference type="NCBI Taxonomy" id="1220188"/>
    <lineage>
        <taxon>Eukaryota</taxon>
        <taxon>Fungi</taxon>
        <taxon>Dikarya</taxon>
        <taxon>Ascomycota</taxon>
        <taxon>Pezizomycotina</taxon>
        <taxon>Eurotiomycetes</taxon>
        <taxon>Eurotiomycetidae</taxon>
        <taxon>Eurotiales</taxon>
        <taxon>Aspergillaceae</taxon>
        <taxon>Aspergillus</taxon>
        <taxon>Aspergillus subgen. Circumdati</taxon>
    </lineage>
</organism>
<feature type="transmembrane region" description="Helical" evidence="5">
    <location>
        <begin position="122"/>
        <end position="138"/>
    </location>
</feature>
<feature type="domain" description="Major facilitator superfamily (MFS) profile" evidence="6">
    <location>
        <begin position="52"/>
        <end position="421"/>
    </location>
</feature>
<feature type="transmembrane region" description="Helical" evidence="5">
    <location>
        <begin position="207"/>
        <end position="227"/>
    </location>
</feature>